<feature type="region of interest" description="Disordered" evidence="1">
    <location>
        <begin position="815"/>
        <end position="849"/>
    </location>
</feature>
<dbReference type="Gene3D" id="1.10.443.20">
    <property type="entry name" value="Centromere DNA-binding protein complex CBF3 subunit, domain 2"/>
    <property type="match status" value="1"/>
</dbReference>
<feature type="compositionally biased region" description="Basic and acidic residues" evidence="1">
    <location>
        <begin position="52"/>
        <end position="65"/>
    </location>
</feature>
<feature type="compositionally biased region" description="Low complexity" evidence="1">
    <location>
        <begin position="831"/>
        <end position="847"/>
    </location>
</feature>
<dbReference type="EMBL" id="LSYV01000030">
    <property type="protein sequence ID" value="KXZ48193.1"/>
    <property type="molecule type" value="Genomic_DNA"/>
</dbReference>
<dbReference type="AlphaFoldDB" id="A0A150GEI5"/>
<dbReference type="InterPro" id="IPR038279">
    <property type="entry name" value="Ndc10_dom2_sf"/>
</dbReference>
<dbReference type="Proteomes" id="UP000075714">
    <property type="component" value="Unassembled WGS sequence"/>
</dbReference>
<feature type="region of interest" description="Disordered" evidence="1">
    <location>
        <begin position="485"/>
        <end position="527"/>
    </location>
</feature>
<dbReference type="STRING" id="33097.A0A150GEI5"/>
<dbReference type="InterPro" id="IPR031872">
    <property type="entry name" value="NDC10_II"/>
</dbReference>
<feature type="compositionally biased region" description="Low complexity" evidence="1">
    <location>
        <begin position="491"/>
        <end position="515"/>
    </location>
</feature>
<evidence type="ECO:0000259" key="2">
    <source>
        <dbReference type="Pfam" id="PF16787"/>
    </source>
</evidence>
<dbReference type="Pfam" id="PF16787">
    <property type="entry name" value="NDC10_II"/>
    <property type="match status" value="1"/>
</dbReference>
<name>A0A150GEI5_GONPE</name>
<keyword evidence="4" id="KW-1185">Reference proteome</keyword>
<feature type="compositionally biased region" description="Pro residues" evidence="1">
    <location>
        <begin position="516"/>
        <end position="525"/>
    </location>
</feature>
<sequence>MQKRGLAASTIGNASSMIRKLCLVNRIRQGKSPDAKNAGDYPIFRRAVENARRSVKGEGPRKQGDPHAGTASDSYTTDEYHRMAILLCSGIPGLLALRWHRGNKLRLAQAAAFIHLMHFGAGRGDDARVIHIADIGKPRKLDVLCNSVDAYVLPIVLYGTKTQRSDRPNYICLLRTKDVRRCPVRAIAEMLLVRFVMTEGEKFPDPSNEKEWLGTVLLRAAGNDGTKGMDYNAMANDCTCIFTYLEIVIRKVTHAMRVAGAQFLEAMGVPLDEIARYGRWNQTDSVVCAYLANFTAHVLAAMGGYGYHVGEEISNCYYAPRFFAVIPDDLLEPLRLYAYPFLPTVRRQAFSIPKEGAGRRISGCNAGKLCEYLVDVLIQDSLEMADLAPDTFSVQHLSGSRHFHAARAAYLQVKAQGLLDKGKPVNIQTKALLEMQRLREEVAGMRKTFEEQMAEETARHMSERLADRIAEKVAALTGAGPLALSGGQGPDGAAQAATSAAAEAMSGAGRPAATIGPPPPEPPLGLLPQTMASITLSSARQAVQALRPDLSSHLAAGPLAALGEADLQLQLQPGVSALPPTLEQVGLLSGSQGHGVTQGPFASASLAELRAEVRKREAMAARQLQQQLAPETAEEELAPHLGVGGPSLVCSAAALRAVSQSAMCTGMLPEREVQLQQFPRSAQIMPSPTSAFAFGGLDAPEVMTAGAAAMAAGMTAQPFAFGATQDPQLPGQLPQPLTHVATAQPSELLWTDIQITKGKGKPKALKPLWEGTVSSLVTEEKLKEYFTKPPGFTSPSKAGAAALVASVSPARLRQQGAAAEGSGRLAGNVRGAAGTQGTTAEGAGEPASNMQGASGIQVCYLAELPGL</sequence>
<evidence type="ECO:0000256" key="1">
    <source>
        <dbReference type="SAM" id="MobiDB-lite"/>
    </source>
</evidence>
<feature type="region of interest" description="Disordered" evidence="1">
    <location>
        <begin position="52"/>
        <end position="74"/>
    </location>
</feature>
<accession>A0A150GEI5</accession>
<evidence type="ECO:0000313" key="4">
    <source>
        <dbReference type="Proteomes" id="UP000075714"/>
    </source>
</evidence>
<comment type="caution">
    <text evidence="3">The sequence shown here is derived from an EMBL/GenBank/DDBJ whole genome shotgun (WGS) entry which is preliminary data.</text>
</comment>
<reference evidence="4" key="1">
    <citation type="journal article" date="2016" name="Nat. Commun.">
        <title>The Gonium pectorale genome demonstrates co-option of cell cycle regulation during the evolution of multicellularity.</title>
        <authorList>
            <person name="Hanschen E.R."/>
            <person name="Marriage T.N."/>
            <person name="Ferris P.J."/>
            <person name="Hamaji T."/>
            <person name="Toyoda A."/>
            <person name="Fujiyama A."/>
            <person name="Neme R."/>
            <person name="Noguchi H."/>
            <person name="Minakuchi Y."/>
            <person name="Suzuki M."/>
            <person name="Kawai-Toyooka H."/>
            <person name="Smith D.R."/>
            <person name="Sparks H."/>
            <person name="Anderson J."/>
            <person name="Bakaric R."/>
            <person name="Luria V."/>
            <person name="Karger A."/>
            <person name="Kirschner M.W."/>
            <person name="Durand P.M."/>
            <person name="Michod R.E."/>
            <person name="Nozaki H."/>
            <person name="Olson B.J."/>
        </authorList>
    </citation>
    <scope>NUCLEOTIDE SEQUENCE [LARGE SCALE GENOMIC DNA]</scope>
    <source>
        <strain evidence="4">NIES-2863</strain>
    </source>
</reference>
<organism evidence="3 4">
    <name type="scientific">Gonium pectorale</name>
    <name type="common">Green alga</name>
    <dbReference type="NCBI Taxonomy" id="33097"/>
    <lineage>
        <taxon>Eukaryota</taxon>
        <taxon>Viridiplantae</taxon>
        <taxon>Chlorophyta</taxon>
        <taxon>core chlorophytes</taxon>
        <taxon>Chlorophyceae</taxon>
        <taxon>CS clade</taxon>
        <taxon>Chlamydomonadales</taxon>
        <taxon>Volvocaceae</taxon>
        <taxon>Gonium</taxon>
    </lineage>
</organism>
<gene>
    <name evidence="3" type="ORF">GPECTOR_29g100</name>
</gene>
<proteinExistence type="predicted"/>
<protein>
    <recommendedName>
        <fullName evidence="2">Ndc10 domain-containing protein</fullName>
    </recommendedName>
</protein>
<feature type="domain" description="Ndc10" evidence="2">
    <location>
        <begin position="159"/>
        <end position="334"/>
    </location>
</feature>
<dbReference type="OrthoDB" id="549491at2759"/>
<evidence type="ECO:0000313" key="3">
    <source>
        <dbReference type="EMBL" id="KXZ48193.1"/>
    </source>
</evidence>
<dbReference type="GO" id="GO:0003677">
    <property type="term" value="F:DNA binding"/>
    <property type="evidence" value="ECO:0007669"/>
    <property type="project" value="InterPro"/>
</dbReference>